<dbReference type="PANTHER" id="PTHR33112:SF12">
    <property type="entry name" value="HETEROKARYON INCOMPATIBILITY DOMAIN-CONTAINING PROTEIN"/>
    <property type="match status" value="1"/>
</dbReference>
<gene>
    <name evidence="3" type="ORF">NA56DRAFT_745894</name>
</gene>
<organism evidence="3 4">
    <name type="scientific">Hyaloscypha hepaticicola</name>
    <dbReference type="NCBI Taxonomy" id="2082293"/>
    <lineage>
        <taxon>Eukaryota</taxon>
        <taxon>Fungi</taxon>
        <taxon>Dikarya</taxon>
        <taxon>Ascomycota</taxon>
        <taxon>Pezizomycotina</taxon>
        <taxon>Leotiomycetes</taxon>
        <taxon>Helotiales</taxon>
        <taxon>Hyaloscyphaceae</taxon>
        <taxon>Hyaloscypha</taxon>
    </lineage>
</organism>
<dbReference type="OrthoDB" id="2958217at2759"/>
<protein>
    <submittedName>
        <fullName evidence="3">HET-domain-containing protein</fullName>
    </submittedName>
</protein>
<feature type="domain" description="Heterokaryon incompatibility" evidence="2">
    <location>
        <begin position="213"/>
        <end position="358"/>
    </location>
</feature>
<evidence type="ECO:0000259" key="2">
    <source>
        <dbReference type="Pfam" id="PF06985"/>
    </source>
</evidence>
<evidence type="ECO:0000313" key="3">
    <source>
        <dbReference type="EMBL" id="PMD24488.1"/>
    </source>
</evidence>
<evidence type="ECO:0000256" key="1">
    <source>
        <dbReference type="SAM" id="MobiDB-lite"/>
    </source>
</evidence>
<proteinExistence type="predicted"/>
<dbReference type="PANTHER" id="PTHR33112">
    <property type="entry name" value="DOMAIN PROTEIN, PUTATIVE-RELATED"/>
    <property type="match status" value="1"/>
</dbReference>
<dbReference type="EMBL" id="KZ613472">
    <property type="protein sequence ID" value="PMD24488.1"/>
    <property type="molecule type" value="Genomic_DNA"/>
</dbReference>
<keyword evidence="4" id="KW-1185">Reference proteome</keyword>
<dbReference type="Proteomes" id="UP000235672">
    <property type="component" value="Unassembled WGS sequence"/>
</dbReference>
<sequence length="657" mass="75108">MDSRIPNSLAAIRPKSGSGFQPSEPQAENGKHNPEFLCGQCKALQLNHWLAPRSMRFLYKLPDEFSFQPPLIVSLSSRCALCRLLAHSLGQAGTVTKLHFQDHGDTQTFEKHITQSISMRVSRGANQEMGLRIIPLGQSAFRLSSCRYSYARILEPEVASRKLIQEWLKTCEHSHRRCQELERKFQHLPIRSAYLVDVKEMCVRDARGGPRRYFALSYVWGQVANLQLLKENIAELNEPQPLRRRFESLPRVIQDAITITQELGETFLWVDSLCICQDDSVNKHFQIVNMNHIYQSAVATLVALHAKDAASGLPGVRPYHKPRIQHIERVHHTQMTTLLPDVHDSQSVYSTRAWTYQEEHFSRRILYFSEDQVYFRCLKSTYSEDTYEDDPVWPYGRTGQLYGLYPYTEFDWWQKTVAEYSTRDYSFPEDRYNAFEGICNELAKSWNYPCIRGLPFRDIAAALCWEHKFQSSHEVSNRISLHPSWSWCGWTNSIGFSNHGTRFKFSIELSEDFPNLDQAQLSAGVVKSSVASHEMQTPCISKDTNPPGLSSPESPPQPLVLEFFAYSALMEATVISDSFRSLCCIELPSLTGSGFVPIPHLWKGSAKPYKVLDMISVIIRGQLCVLELNTNSAFDPQSSYNNSWKILQVRAVVPECA</sequence>
<dbReference type="Pfam" id="PF06985">
    <property type="entry name" value="HET"/>
    <property type="match status" value="1"/>
</dbReference>
<evidence type="ECO:0000313" key="4">
    <source>
        <dbReference type="Proteomes" id="UP000235672"/>
    </source>
</evidence>
<dbReference type="STRING" id="1745343.A0A2J6QE18"/>
<accession>A0A2J6QE18</accession>
<name>A0A2J6QE18_9HELO</name>
<feature type="region of interest" description="Disordered" evidence="1">
    <location>
        <begin position="1"/>
        <end position="32"/>
    </location>
</feature>
<dbReference type="InterPro" id="IPR010730">
    <property type="entry name" value="HET"/>
</dbReference>
<dbReference type="AlphaFoldDB" id="A0A2J6QE18"/>
<reference evidence="3 4" key="1">
    <citation type="submission" date="2016-05" db="EMBL/GenBank/DDBJ databases">
        <title>A degradative enzymes factory behind the ericoid mycorrhizal symbiosis.</title>
        <authorList>
            <consortium name="DOE Joint Genome Institute"/>
            <person name="Martino E."/>
            <person name="Morin E."/>
            <person name="Grelet G."/>
            <person name="Kuo A."/>
            <person name="Kohler A."/>
            <person name="Daghino S."/>
            <person name="Barry K."/>
            <person name="Choi C."/>
            <person name="Cichocki N."/>
            <person name="Clum A."/>
            <person name="Copeland A."/>
            <person name="Hainaut M."/>
            <person name="Haridas S."/>
            <person name="Labutti K."/>
            <person name="Lindquist E."/>
            <person name="Lipzen A."/>
            <person name="Khouja H.-R."/>
            <person name="Murat C."/>
            <person name="Ohm R."/>
            <person name="Olson A."/>
            <person name="Spatafora J."/>
            <person name="Veneault-Fourrey C."/>
            <person name="Henrissat B."/>
            <person name="Grigoriev I."/>
            <person name="Martin F."/>
            <person name="Perotto S."/>
        </authorList>
    </citation>
    <scope>NUCLEOTIDE SEQUENCE [LARGE SCALE GENOMIC DNA]</scope>
    <source>
        <strain evidence="3 4">UAMH 7357</strain>
    </source>
</reference>